<dbReference type="AlphaFoldDB" id="A0A835R8L8"/>
<dbReference type="Proteomes" id="UP000636800">
    <property type="component" value="Unassembled WGS sequence"/>
</dbReference>
<dbReference type="PANTHER" id="PTHR31852">
    <property type="entry name" value="LATE EMBRYOGENESIS ABUNDANT (LEA) HYDROXYPROLINE-RICH GLYCOPROTEIN FAMILY"/>
    <property type="match status" value="1"/>
</dbReference>
<dbReference type="InterPro" id="IPR004864">
    <property type="entry name" value="LEA_2"/>
</dbReference>
<keyword evidence="1" id="KW-1133">Transmembrane helix</keyword>
<reference evidence="3 4" key="1">
    <citation type="journal article" date="2020" name="Nat. Food">
        <title>A phased Vanilla planifolia genome enables genetic improvement of flavour and production.</title>
        <authorList>
            <person name="Hasing T."/>
            <person name="Tang H."/>
            <person name="Brym M."/>
            <person name="Khazi F."/>
            <person name="Huang T."/>
            <person name="Chambers A.H."/>
        </authorList>
    </citation>
    <scope>NUCLEOTIDE SEQUENCE [LARGE SCALE GENOMIC DNA]</scope>
    <source>
        <tissue evidence="3">Leaf</tissue>
    </source>
</reference>
<evidence type="ECO:0000313" key="4">
    <source>
        <dbReference type="Proteomes" id="UP000636800"/>
    </source>
</evidence>
<accession>A0A835R8L8</accession>
<evidence type="ECO:0000313" key="3">
    <source>
        <dbReference type="EMBL" id="KAG0485743.1"/>
    </source>
</evidence>
<evidence type="ECO:0000256" key="1">
    <source>
        <dbReference type="SAM" id="Phobius"/>
    </source>
</evidence>
<gene>
    <name evidence="3" type="ORF">HPP92_009822</name>
</gene>
<dbReference type="SUPFAM" id="SSF117070">
    <property type="entry name" value="LEA14-like"/>
    <property type="match status" value="1"/>
</dbReference>
<feature type="domain" description="Late embryogenesis abundant protein LEA-2 subgroup" evidence="2">
    <location>
        <begin position="112"/>
        <end position="212"/>
    </location>
</feature>
<dbReference type="Gene3D" id="2.60.40.1820">
    <property type="match status" value="1"/>
</dbReference>
<keyword evidence="1" id="KW-0472">Membrane</keyword>
<dbReference type="InterPro" id="IPR055301">
    <property type="entry name" value="Lea14-like_2"/>
</dbReference>
<organism evidence="3 4">
    <name type="scientific">Vanilla planifolia</name>
    <name type="common">Vanilla</name>
    <dbReference type="NCBI Taxonomy" id="51239"/>
    <lineage>
        <taxon>Eukaryota</taxon>
        <taxon>Viridiplantae</taxon>
        <taxon>Streptophyta</taxon>
        <taxon>Embryophyta</taxon>
        <taxon>Tracheophyta</taxon>
        <taxon>Spermatophyta</taxon>
        <taxon>Magnoliopsida</taxon>
        <taxon>Liliopsida</taxon>
        <taxon>Asparagales</taxon>
        <taxon>Orchidaceae</taxon>
        <taxon>Vanilloideae</taxon>
        <taxon>Vanilleae</taxon>
        <taxon>Vanilla</taxon>
    </lineage>
</organism>
<protein>
    <recommendedName>
        <fullName evidence="2">Late embryogenesis abundant protein LEA-2 subgroup domain-containing protein</fullName>
    </recommendedName>
</protein>
<dbReference type="Pfam" id="PF03168">
    <property type="entry name" value="LEA_2"/>
    <property type="match status" value="1"/>
</dbReference>
<dbReference type="EMBL" id="JADCNL010000004">
    <property type="protein sequence ID" value="KAG0485743.1"/>
    <property type="molecule type" value="Genomic_DNA"/>
</dbReference>
<name>A0A835R8L8_VANPL</name>
<comment type="caution">
    <text evidence="3">The sequence shown here is derived from an EMBL/GenBank/DDBJ whole genome shotgun (WGS) entry which is preliminary data.</text>
</comment>
<dbReference type="OrthoDB" id="686813at2759"/>
<proteinExistence type="predicted"/>
<keyword evidence="4" id="KW-1185">Reference proteome</keyword>
<evidence type="ECO:0000259" key="2">
    <source>
        <dbReference type="Pfam" id="PF03168"/>
    </source>
</evidence>
<sequence>MASMEDKEQARPLAFGSPNVYGVATPAGGDQESGQMPRKRVCNRCCAFWCCGCCSATVIILGVTILVLALTVFQIKDPTVTMNGLHVDHLFVPGIGSFDNPVSVNATLTADISVKNPNVASLRFQNSTTDFYYNGSTVGVAYAPEGYVRRYRTARMNVTVDVLTDRVVLETNGTASAIIDGGLNMSSYTDIAGRVNVLGIYKQNLDIQLNCTFILDVLESTITNRVCHTTVR</sequence>
<feature type="transmembrane region" description="Helical" evidence="1">
    <location>
        <begin position="46"/>
        <end position="73"/>
    </location>
</feature>
<keyword evidence="1" id="KW-0812">Transmembrane</keyword>